<dbReference type="InterPro" id="IPR029063">
    <property type="entry name" value="SAM-dependent_MTases_sf"/>
</dbReference>
<proteinExistence type="predicted"/>
<dbReference type="Gene3D" id="3.40.50.150">
    <property type="entry name" value="Vaccinia Virus protein VP39"/>
    <property type="match status" value="1"/>
</dbReference>
<dbReference type="KEGG" id="sniv:SFSGTM_01840"/>
<dbReference type="Proteomes" id="UP000463939">
    <property type="component" value="Chromosome"/>
</dbReference>
<dbReference type="SUPFAM" id="SSF53335">
    <property type="entry name" value="S-adenosyl-L-methionine-dependent methyltransferases"/>
    <property type="match status" value="1"/>
</dbReference>
<evidence type="ECO:0000313" key="2">
    <source>
        <dbReference type="Proteomes" id="UP000463939"/>
    </source>
</evidence>
<accession>A0A809RCU9</accession>
<keyword evidence="2" id="KW-1185">Reference proteome</keyword>
<sequence>MITQAIATRIADAVEHVPGWSPLDQLLSLFTLAYSSADMQGDVLELGSWCGRSAIALGMAAQVTGHTKVHCVDLFPEKQDWYVNTDGTHSCVVNINGRMVGAYGEQTVWAEPYERDIEPVYERYSGILDAFNASIAACGLSDHIIPVKGDLTSFAASVPPEFKLRMAFIDGDHSYEAVSKDIAIVERFLVPGGWICFDDAFSSYAGVDQAITEWVIKSGHYQQCQQLTRKFFVARYTG</sequence>
<dbReference type="AlphaFoldDB" id="A0A809RCU9"/>
<dbReference type="Pfam" id="PF13578">
    <property type="entry name" value="Methyltransf_24"/>
    <property type="match status" value="1"/>
</dbReference>
<evidence type="ECO:0000313" key="1">
    <source>
        <dbReference type="EMBL" id="BBO99475.1"/>
    </source>
</evidence>
<evidence type="ECO:0008006" key="3">
    <source>
        <dbReference type="Google" id="ProtNLM"/>
    </source>
</evidence>
<organism evidence="1 2">
    <name type="scientific">Sulfuriferula nivalis</name>
    <dbReference type="NCBI Taxonomy" id="2675298"/>
    <lineage>
        <taxon>Bacteria</taxon>
        <taxon>Pseudomonadati</taxon>
        <taxon>Pseudomonadota</taxon>
        <taxon>Betaproteobacteria</taxon>
        <taxon>Nitrosomonadales</taxon>
        <taxon>Sulfuricellaceae</taxon>
        <taxon>Sulfuriferula</taxon>
    </lineage>
</organism>
<name>A0A809RCU9_9PROT</name>
<gene>
    <name evidence="1" type="ORF">SFSGTM_01840</name>
</gene>
<reference evidence="2" key="1">
    <citation type="submission" date="2019-11" db="EMBL/GenBank/DDBJ databases">
        <title>Isolation and characterization of a novel species in the genus Sulfuriferula.</title>
        <authorList>
            <person name="Mochizuki J."/>
            <person name="Kojima H."/>
            <person name="Fukui M."/>
        </authorList>
    </citation>
    <scope>NUCLEOTIDE SEQUENCE [LARGE SCALE GENOMIC DNA]</scope>
    <source>
        <strain evidence="2">SGTM</strain>
    </source>
</reference>
<dbReference type="RefSeq" id="WP_162083521.1">
    <property type="nucleotide sequence ID" value="NZ_AP021881.1"/>
</dbReference>
<dbReference type="EMBL" id="AP021881">
    <property type="protein sequence ID" value="BBO99475.1"/>
    <property type="molecule type" value="Genomic_DNA"/>
</dbReference>
<protein>
    <recommendedName>
        <fullName evidence="3">Class I SAM-dependent methyltransferase</fullName>
    </recommendedName>
</protein>